<dbReference type="AlphaFoldDB" id="A0A1M5Y1P9"/>
<evidence type="ECO:0000256" key="5">
    <source>
        <dbReference type="ARBA" id="ARBA00022989"/>
    </source>
</evidence>
<protein>
    <submittedName>
        <fullName evidence="9">Sulfonate transport system permease protein</fullName>
    </submittedName>
</protein>
<reference evidence="10" key="1">
    <citation type="submission" date="2016-11" db="EMBL/GenBank/DDBJ databases">
        <authorList>
            <person name="Varghese N."/>
            <person name="Submissions S."/>
        </authorList>
    </citation>
    <scope>NUCLEOTIDE SEQUENCE [LARGE SCALE GENOMIC DNA]</scope>
    <source>
        <strain evidence="10">DSM 15449</strain>
    </source>
</reference>
<evidence type="ECO:0000313" key="9">
    <source>
        <dbReference type="EMBL" id="SHI06005.1"/>
    </source>
</evidence>
<keyword evidence="5 7" id="KW-1133">Transmembrane helix</keyword>
<comment type="subcellular location">
    <subcellularLocation>
        <location evidence="1 7">Cell membrane</location>
        <topology evidence="1 7">Multi-pass membrane protein</topology>
    </subcellularLocation>
</comment>
<dbReference type="SUPFAM" id="SSF161098">
    <property type="entry name" value="MetI-like"/>
    <property type="match status" value="1"/>
</dbReference>
<dbReference type="EMBL" id="FQXJ01000007">
    <property type="protein sequence ID" value="SHI06005.1"/>
    <property type="molecule type" value="Genomic_DNA"/>
</dbReference>
<feature type="transmembrane region" description="Helical" evidence="7">
    <location>
        <begin position="122"/>
        <end position="142"/>
    </location>
</feature>
<dbReference type="FunFam" id="1.10.3720.10:FF:000003">
    <property type="entry name" value="Aliphatic sulfonate ABC transporter permease"/>
    <property type="match status" value="1"/>
</dbReference>
<feature type="domain" description="ABC transmembrane type-1" evidence="8">
    <location>
        <begin position="82"/>
        <end position="262"/>
    </location>
</feature>
<evidence type="ECO:0000256" key="4">
    <source>
        <dbReference type="ARBA" id="ARBA00022692"/>
    </source>
</evidence>
<evidence type="ECO:0000256" key="7">
    <source>
        <dbReference type="RuleBase" id="RU363032"/>
    </source>
</evidence>
<organism evidence="9 10">
    <name type="scientific">Desulfosporosinus lacus DSM 15449</name>
    <dbReference type="NCBI Taxonomy" id="1121420"/>
    <lineage>
        <taxon>Bacteria</taxon>
        <taxon>Bacillati</taxon>
        <taxon>Bacillota</taxon>
        <taxon>Clostridia</taxon>
        <taxon>Eubacteriales</taxon>
        <taxon>Desulfitobacteriaceae</taxon>
        <taxon>Desulfosporosinus</taxon>
    </lineage>
</organism>
<evidence type="ECO:0000256" key="6">
    <source>
        <dbReference type="ARBA" id="ARBA00023136"/>
    </source>
</evidence>
<keyword evidence="10" id="KW-1185">Reference proteome</keyword>
<dbReference type="GO" id="GO:0010438">
    <property type="term" value="P:cellular response to sulfur starvation"/>
    <property type="evidence" value="ECO:0007669"/>
    <property type="project" value="TreeGrafter"/>
</dbReference>
<keyword evidence="6 7" id="KW-0472">Membrane</keyword>
<dbReference type="PANTHER" id="PTHR30151:SF25">
    <property type="entry name" value="TAURINE TRANSPORT SYSTEM PERMEASE PROTEIN TAUC"/>
    <property type="match status" value="1"/>
</dbReference>
<dbReference type="PANTHER" id="PTHR30151">
    <property type="entry name" value="ALKANE SULFONATE ABC TRANSPORTER-RELATED, MEMBRANE SUBUNIT"/>
    <property type="match status" value="1"/>
</dbReference>
<dbReference type="InterPro" id="IPR000515">
    <property type="entry name" value="MetI-like"/>
</dbReference>
<comment type="similarity">
    <text evidence="7">Belongs to the binding-protein-dependent transport system permease family.</text>
</comment>
<feature type="transmembrane region" description="Helical" evidence="7">
    <location>
        <begin position="31"/>
        <end position="54"/>
    </location>
</feature>
<dbReference type="PROSITE" id="PS50928">
    <property type="entry name" value="ABC_TM1"/>
    <property type="match status" value="1"/>
</dbReference>
<evidence type="ECO:0000313" key="10">
    <source>
        <dbReference type="Proteomes" id="UP000183954"/>
    </source>
</evidence>
<proteinExistence type="inferred from homology"/>
<dbReference type="GO" id="GO:0042918">
    <property type="term" value="P:alkanesulfonate transmembrane transport"/>
    <property type="evidence" value="ECO:0007669"/>
    <property type="project" value="UniProtKB-ARBA"/>
</dbReference>
<dbReference type="CDD" id="cd06261">
    <property type="entry name" value="TM_PBP2"/>
    <property type="match status" value="1"/>
</dbReference>
<dbReference type="STRING" id="1121420.SAMN02746098_02199"/>
<feature type="transmembrane region" description="Helical" evidence="7">
    <location>
        <begin position="86"/>
        <end position="110"/>
    </location>
</feature>
<keyword evidence="2 7" id="KW-0813">Transport</keyword>
<dbReference type="GO" id="GO:0005886">
    <property type="term" value="C:plasma membrane"/>
    <property type="evidence" value="ECO:0007669"/>
    <property type="project" value="UniProtKB-SubCell"/>
</dbReference>
<keyword evidence="3" id="KW-1003">Cell membrane</keyword>
<feature type="transmembrane region" description="Helical" evidence="7">
    <location>
        <begin position="188"/>
        <end position="209"/>
    </location>
</feature>
<feature type="transmembrane region" description="Helical" evidence="7">
    <location>
        <begin position="243"/>
        <end position="262"/>
    </location>
</feature>
<name>A0A1M5Y1P9_9FIRM</name>
<dbReference type="InterPro" id="IPR035906">
    <property type="entry name" value="MetI-like_sf"/>
</dbReference>
<evidence type="ECO:0000259" key="8">
    <source>
        <dbReference type="PROSITE" id="PS50928"/>
    </source>
</evidence>
<dbReference type="OrthoDB" id="9796361at2"/>
<dbReference type="RefSeq" id="WP_084110249.1">
    <property type="nucleotide sequence ID" value="NZ_FQXJ01000007.1"/>
</dbReference>
<evidence type="ECO:0000256" key="1">
    <source>
        <dbReference type="ARBA" id="ARBA00004651"/>
    </source>
</evidence>
<sequence length="287" mass="31846">MKASANNEQEKPITLTGAFDKPTYKQILTKLFQGLAIPLCIFVLWEILSSMGWLNLYLVPPPSQIWDRLLTVAGNGLLLKHIGASLYRVVCGFSLALCLALPLGFLLGLLPGVRGFLSPTLSFFQQIPAIAWIPMFILWLGIDEASKIAIIVYSAFFPIFLNTLHGIASTDSKLKEVAYTYGLSRWGLMSRVYFPSAAPSVFIGMRLGLSYCWRSLVAAELLGASKGIGYLIQEGREMAQPDLMLVGVLVIGLIGLSLDFVFRRLEKKFLPWQAKVDTKEVPKWQIS</sequence>
<gene>
    <name evidence="9" type="ORF">SAMN02746098_02199</name>
</gene>
<dbReference type="Gene3D" id="1.10.3720.10">
    <property type="entry name" value="MetI-like"/>
    <property type="match status" value="1"/>
</dbReference>
<dbReference type="Proteomes" id="UP000183954">
    <property type="component" value="Unassembled WGS sequence"/>
</dbReference>
<evidence type="ECO:0000256" key="2">
    <source>
        <dbReference type="ARBA" id="ARBA00022448"/>
    </source>
</evidence>
<feature type="transmembrane region" description="Helical" evidence="7">
    <location>
        <begin position="148"/>
        <end position="167"/>
    </location>
</feature>
<evidence type="ECO:0000256" key="3">
    <source>
        <dbReference type="ARBA" id="ARBA00022475"/>
    </source>
</evidence>
<accession>A0A1M5Y1P9</accession>
<keyword evidence="4 7" id="KW-0812">Transmembrane</keyword>
<dbReference type="Pfam" id="PF00528">
    <property type="entry name" value="BPD_transp_1"/>
    <property type="match status" value="1"/>
</dbReference>